<evidence type="ECO:0000313" key="2">
    <source>
        <dbReference type="Proteomes" id="UP000799754"/>
    </source>
</evidence>
<gene>
    <name evidence="1" type="ORF">BU25DRAFT_413169</name>
</gene>
<proteinExistence type="predicted"/>
<accession>A0ACB6RSP6</accession>
<dbReference type="Proteomes" id="UP000799754">
    <property type="component" value="Unassembled WGS sequence"/>
</dbReference>
<organism evidence="1 2">
    <name type="scientific">Macroventuria anomochaeta</name>
    <dbReference type="NCBI Taxonomy" id="301207"/>
    <lineage>
        <taxon>Eukaryota</taxon>
        <taxon>Fungi</taxon>
        <taxon>Dikarya</taxon>
        <taxon>Ascomycota</taxon>
        <taxon>Pezizomycotina</taxon>
        <taxon>Dothideomycetes</taxon>
        <taxon>Pleosporomycetidae</taxon>
        <taxon>Pleosporales</taxon>
        <taxon>Pleosporineae</taxon>
        <taxon>Didymellaceae</taxon>
        <taxon>Macroventuria</taxon>
    </lineage>
</organism>
<sequence length="74" mass="8528">MPEGKFERHKRKGLGYNKVKQDGQVTVEDGVVMLRRGKEDTTIESSVEVKDGDTIYWTADCTYTQRAYLLQKTQ</sequence>
<keyword evidence="2" id="KW-1185">Reference proteome</keyword>
<evidence type="ECO:0000313" key="1">
    <source>
        <dbReference type="EMBL" id="KAF2625010.1"/>
    </source>
</evidence>
<name>A0ACB6RSP6_9PLEO</name>
<reference evidence="1" key="1">
    <citation type="journal article" date="2020" name="Stud. Mycol.">
        <title>101 Dothideomycetes genomes: a test case for predicting lifestyles and emergence of pathogens.</title>
        <authorList>
            <person name="Haridas S."/>
            <person name="Albert R."/>
            <person name="Binder M."/>
            <person name="Bloem J."/>
            <person name="Labutti K."/>
            <person name="Salamov A."/>
            <person name="Andreopoulos B."/>
            <person name="Baker S."/>
            <person name="Barry K."/>
            <person name="Bills G."/>
            <person name="Bluhm B."/>
            <person name="Cannon C."/>
            <person name="Castanera R."/>
            <person name="Culley D."/>
            <person name="Daum C."/>
            <person name="Ezra D."/>
            <person name="Gonzalez J."/>
            <person name="Henrissat B."/>
            <person name="Kuo A."/>
            <person name="Liang C."/>
            <person name="Lipzen A."/>
            <person name="Lutzoni F."/>
            <person name="Magnuson J."/>
            <person name="Mondo S."/>
            <person name="Nolan M."/>
            <person name="Ohm R."/>
            <person name="Pangilinan J."/>
            <person name="Park H.-J."/>
            <person name="Ramirez L."/>
            <person name="Alfaro M."/>
            <person name="Sun H."/>
            <person name="Tritt A."/>
            <person name="Yoshinaga Y."/>
            <person name="Zwiers L.-H."/>
            <person name="Turgeon B."/>
            <person name="Goodwin S."/>
            <person name="Spatafora J."/>
            <person name="Crous P."/>
            <person name="Grigoriev I."/>
        </authorList>
    </citation>
    <scope>NUCLEOTIDE SEQUENCE</scope>
    <source>
        <strain evidence="1">CBS 525.71</strain>
    </source>
</reference>
<comment type="caution">
    <text evidence="1">The sequence shown here is derived from an EMBL/GenBank/DDBJ whole genome shotgun (WGS) entry which is preliminary data.</text>
</comment>
<dbReference type="EMBL" id="MU006728">
    <property type="protein sequence ID" value="KAF2625010.1"/>
    <property type="molecule type" value="Genomic_DNA"/>
</dbReference>
<protein>
    <submittedName>
        <fullName evidence="1">Uncharacterized protein</fullName>
    </submittedName>
</protein>